<accession>A0A9D2G7X6</accession>
<dbReference type="PANTHER" id="PTHR34136:SF1">
    <property type="entry name" value="UDP-N-ACETYL-D-MANNOSAMINURONIC ACID TRANSFERASE"/>
    <property type="match status" value="1"/>
</dbReference>
<dbReference type="GO" id="GO:0016758">
    <property type="term" value="F:hexosyltransferase activity"/>
    <property type="evidence" value="ECO:0007669"/>
    <property type="project" value="TreeGrafter"/>
</dbReference>
<evidence type="ECO:0000313" key="4">
    <source>
        <dbReference type="Proteomes" id="UP000824116"/>
    </source>
</evidence>
<keyword evidence="1 3" id="KW-0328">Glycosyltransferase</keyword>
<name>A0A9D2G7X6_9FIRM</name>
<sequence>MEEKISIFDTEMDSLSAKETMIRAIQFFEDDLLDTIELMTLNMLMGGQEDPKWKRNVAGMDLVLPVEAEILEAAGIQDRGLLRDADERVFLRMFMKYLQKNRRRVFLLAETEEELMRVEEAVRRYQRGLNVVGHALLSPENDRRENVINDINGTETDCILSVLSSPYQEDFIADTRALLSAKVWFGCGKVLEQSYDERRLANRIKYFFMKKIFRYRVERQKDR</sequence>
<evidence type="ECO:0000313" key="3">
    <source>
        <dbReference type="EMBL" id="HIZ74268.1"/>
    </source>
</evidence>
<proteinExistence type="predicted"/>
<evidence type="ECO:0000256" key="2">
    <source>
        <dbReference type="ARBA" id="ARBA00022679"/>
    </source>
</evidence>
<dbReference type="EMBL" id="DXAY01000079">
    <property type="protein sequence ID" value="HIZ74268.1"/>
    <property type="molecule type" value="Genomic_DNA"/>
</dbReference>
<reference evidence="3" key="1">
    <citation type="journal article" date="2021" name="PeerJ">
        <title>Extensive microbial diversity within the chicken gut microbiome revealed by metagenomics and culture.</title>
        <authorList>
            <person name="Gilroy R."/>
            <person name="Ravi A."/>
            <person name="Getino M."/>
            <person name="Pursley I."/>
            <person name="Horton D.L."/>
            <person name="Alikhan N.F."/>
            <person name="Baker D."/>
            <person name="Gharbi K."/>
            <person name="Hall N."/>
            <person name="Watson M."/>
            <person name="Adriaenssens E.M."/>
            <person name="Foster-Nyarko E."/>
            <person name="Jarju S."/>
            <person name="Secka A."/>
            <person name="Antonio M."/>
            <person name="Oren A."/>
            <person name="Chaudhuri R.R."/>
            <person name="La Ragione R."/>
            <person name="Hildebrand F."/>
            <person name="Pallen M.J."/>
        </authorList>
    </citation>
    <scope>NUCLEOTIDE SEQUENCE</scope>
    <source>
        <strain evidence="3">CHK196-3914</strain>
    </source>
</reference>
<comment type="caution">
    <text evidence="3">The sequence shown here is derived from an EMBL/GenBank/DDBJ whole genome shotgun (WGS) entry which is preliminary data.</text>
</comment>
<evidence type="ECO:0000256" key="1">
    <source>
        <dbReference type="ARBA" id="ARBA00022676"/>
    </source>
</evidence>
<dbReference type="AlphaFoldDB" id="A0A9D2G7X6"/>
<dbReference type="Proteomes" id="UP000824116">
    <property type="component" value="Unassembled WGS sequence"/>
</dbReference>
<dbReference type="Pfam" id="PF03808">
    <property type="entry name" value="Glyco_tran_WecG"/>
    <property type="match status" value="1"/>
</dbReference>
<organism evidence="3 4">
    <name type="scientific">Candidatus Mediterraneibacter stercoravium</name>
    <dbReference type="NCBI Taxonomy" id="2838685"/>
    <lineage>
        <taxon>Bacteria</taxon>
        <taxon>Bacillati</taxon>
        <taxon>Bacillota</taxon>
        <taxon>Clostridia</taxon>
        <taxon>Lachnospirales</taxon>
        <taxon>Lachnospiraceae</taxon>
        <taxon>Mediterraneibacter</taxon>
    </lineage>
</organism>
<dbReference type="PANTHER" id="PTHR34136">
    <property type="match status" value="1"/>
</dbReference>
<protein>
    <submittedName>
        <fullName evidence="3">WecB/TagA/CpsF family glycosyltransferase</fullName>
        <ecNumber evidence="3">2.4.1.-</ecNumber>
    </submittedName>
</protein>
<reference evidence="3" key="2">
    <citation type="submission" date="2021-04" db="EMBL/GenBank/DDBJ databases">
        <authorList>
            <person name="Gilroy R."/>
        </authorList>
    </citation>
    <scope>NUCLEOTIDE SEQUENCE</scope>
    <source>
        <strain evidence="3">CHK196-3914</strain>
    </source>
</reference>
<dbReference type="EC" id="2.4.1.-" evidence="3"/>
<gene>
    <name evidence="3" type="ORF">H9723_03345</name>
</gene>
<dbReference type="InterPro" id="IPR004629">
    <property type="entry name" value="WecG_TagA_CpsF"/>
</dbReference>
<keyword evidence="2 3" id="KW-0808">Transferase</keyword>